<keyword evidence="4" id="KW-0808">Transferase</keyword>
<organism evidence="6 7">
    <name type="scientific">Ditylenchus dipsaci</name>
    <dbReference type="NCBI Taxonomy" id="166011"/>
    <lineage>
        <taxon>Eukaryota</taxon>
        <taxon>Metazoa</taxon>
        <taxon>Ecdysozoa</taxon>
        <taxon>Nematoda</taxon>
        <taxon>Chromadorea</taxon>
        <taxon>Rhabditida</taxon>
        <taxon>Tylenchina</taxon>
        <taxon>Tylenchomorpha</taxon>
        <taxon>Sphaerularioidea</taxon>
        <taxon>Anguinidae</taxon>
        <taxon>Anguininae</taxon>
        <taxon>Ditylenchus</taxon>
    </lineage>
</organism>
<keyword evidence="3" id="KW-0032">Aminotransferase</keyword>
<keyword evidence="6" id="KW-1185">Reference proteome</keyword>
<evidence type="ECO:0000313" key="7">
    <source>
        <dbReference type="WBParaSite" id="jg17202"/>
    </source>
</evidence>
<evidence type="ECO:0000256" key="4">
    <source>
        <dbReference type="ARBA" id="ARBA00022679"/>
    </source>
</evidence>
<accession>A0A915D8B8</accession>
<protein>
    <submittedName>
        <fullName evidence="7">Uncharacterized protein</fullName>
    </submittedName>
</protein>
<dbReference type="WBParaSite" id="jg17202">
    <property type="protein sequence ID" value="jg17202"/>
    <property type="gene ID" value="jg17202"/>
</dbReference>
<dbReference type="AlphaFoldDB" id="A0A915D8B8"/>
<dbReference type="PANTHER" id="PTHR11751:SF29">
    <property type="entry name" value="ALANINE TRANSAMINASE"/>
    <property type="match status" value="1"/>
</dbReference>
<dbReference type="Gene3D" id="3.90.1150.10">
    <property type="entry name" value="Aspartate Aminotransferase, domain 1"/>
    <property type="match status" value="1"/>
</dbReference>
<evidence type="ECO:0000256" key="3">
    <source>
        <dbReference type="ARBA" id="ARBA00022576"/>
    </source>
</evidence>
<dbReference type="Proteomes" id="UP000887574">
    <property type="component" value="Unplaced"/>
</dbReference>
<evidence type="ECO:0000313" key="6">
    <source>
        <dbReference type="Proteomes" id="UP000887574"/>
    </source>
</evidence>
<dbReference type="InterPro" id="IPR015422">
    <property type="entry name" value="PyrdxlP-dep_Trfase_small"/>
</dbReference>
<dbReference type="GO" id="GO:0008483">
    <property type="term" value="F:transaminase activity"/>
    <property type="evidence" value="ECO:0007669"/>
    <property type="project" value="UniProtKB-KW"/>
</dbReference>
<dbReference type="PANTHER" id="PTHR11751">
    <property type="entry name" value="ALANINE AMINOTRANSFERASE"/>
    <property type="match status" value="1"/>
</dbReference>
<comment type="cofactor">
    <cofactor evidence="1">
        <name>pyridoxal 5'-phosphate</name>
        <dbReference type="ChEBI" id="CHEBI:597326"/>
    </cofactor>
</comment>
<comment type="subunit">
    <text evidence="2">Homodimer.</text>
</comment>
<reference evidence="7" key="1">
    <citation type="submission" date="2022-11" db="UniProtKB">
        <authorList>
            <consortium name="WormBaseParasite"/>
        </authorList>
    </citation>
    <scope>IDENTIFICATION</scope>
</reference>
<keyword evidence="5" id="KW-0663">Pyridoxal phosphate</keyword>
<name>A0A915D8B8_9BILA</name>
<proteinExistence type="predicted"/>
<evidence type="ECO:0000256" key="1">
    <source>
        <dbReference type="ARBA" id="ARBA00001933"/>
    </source>
</evidence>
<evidence type="ECO:0000256" key="5">
    <source>
        <dbReference type="ARBA" id="ARBA00022898"/>
    </source>
</evidence>
<sequence>MANQKVLTIDTINPNVKTMEYAVRGPIFKQKNTHIYAKQYPFKNVIKANIGDCHAMGQTPITLFDKW</sequence>
<dbReference type="InterPro" id="IPR045088">
    <property type="entry name" value="ALAT1/2-like"/>
</dbReference>
<evidence type="ECO:0000256" key="2">
    <source>
        <dbReference type="ARBA" id="ARBA00011738"/>
    </source>
</evidence>